<reference evidence="3" key="1">
    <citation type="submission" date="2021-05" db="EMBL/GenBank/DDBJ databases">
        <title>Direct Submission.</title>
        <authorList>
            <person name="Li K."/>
            <person name="Gao J."/>
        </authorList>
    </citation>
    <scope>NUCLEOTIDE SEQUENCE [LARGE SCALE GENOMIC DNA]</scope>
    <source>
        <strain evidence="3">HDS12</strain>
    </source>
</reference>
<dbReference type="Gene3D" id="3.30.1460.30">
    <property type="entry name" value="YgaC/TfoX-N like chaperone"/>
    <property type="match status" value="1"/>
</dbReference>
<dbReference type="EMBL" id="CP074132">
    <property type="protein sequence ID" value="QUX26948.1"/>
    <property type="molecule type" value="Genomic_DNA"/>
</dbReference>
<dbReference type="RefSeq" id="WP_212640036.1">
    <property type="nucleotide sequence ID" value="NZ_CP074132.1"/>
</dbReference>
<proteinExistence type="predicted"/>
<dbReference type="SUPFAM" id="SSF159894">
    <property type="entry name" value="YgaC/TfoX-N like"/>
    <property type="match status" value="1"/>
</dbReference>
<name>A0ABX8C2Y5_9ACTN</name>
<dbReference type="Proteomes" id="UP000678016">
    <property type="component" value="Chromosome"/>
</dbReference>
<gene>
    <name evidence="2" type="ORF">KGD83_16435</name>
</gene>
<dbReference type="InterPro" id="IPR007076">
    <property type="entry name" value="TfoX_N"/>
</dbReference>
<accession>A0ABX8C2Y5</accession>
<evidence type="ECO:0000313" key="3">
    <source>
        <dbReference type="Proteomes" id="UP000678016"/>
    </source>
</evidence>
<organism evidence="2 3">
    <name type="scientific">Nocardiopsis akebiae</name>
    <dbReference type="NCBI Taxonomy" id="2831968"/>
    <lineage>
        <taxon>Bacteria</taxon>
        <taxon>Bacillati</taxon>
        <taxon>Actinomycetota</taxon>
        <taxon>Actinomycetes</taxon>
        <taxon>Streptosporangiales</taxon>
        <taxon>Nocardiopsidaceae</taxon>
        <taxon>Nocardiopsis</taxon>
    </lineage>
</organism>
<keyword evidence="3" id="KW-1185">Reference proteome</keyword>
<dbReference type="Pfam" id="PF04993">
    <property type="entry name" value="TfoX_N"/>
    <property type="match status" value="1"/>
</dbReference>
<protein>
    <submittedName>
        <fullName evidence="2">TfoX/Sxy family protein</fullName>
    </submittedName>
</protein>
<evidence type="ECO:0000259" key="1">
    <source>
        <dbReference type="Pfam" id="PF04993"/>
    </source>
</evidence>
<sequence>MASTPETIRWIVEQLRPLDVHTRAMFGEYGLYCDGVFVGVVCHDTLFLKRNTATDEVLGTDRLAPPYDGARDHHVVPDTLLRADDALVRRAVSGAAEVLPPPRRRRR</sequence>
<feature type="domain" description="TfoX N-terminal" evidence="1">
    <location>
        <begin position="19"/>
        <end position="91"/>
    </location>
</feature>
<evidence type="ECO:0000313" key="2">
    <source>
        <dbReference type="EMBL" id="QUX26948.1"/>
    </source>
</evidence>